<dbReference type="Pfam" id="PF13485">
    <property type="entry name" value="Peptidase_MA_2"/>
    <property type="match status" value="1"/>
</dbReference>
<feature type="domain" description="Peptidase MA-like" evidence="2">
    <location>
        <begin position="70"/>
        <end position="242"/>
    </location>
</feature>
<feature type="chain" id="PRO_5015658424" description="Peptidase MA-like domain-containing protein" evidence="1">
    <location>
        <begin position="24"/>
        <end position="250"/>
    </location>
</feature>
<sequence>MKKFFIFFLSTFLLSNCSSILYSGNQNQFYFKKKNYTWKAFQTKDYIAYYQTNSIVEKNLLSTEKKITKGIYKAKEFTGIQNIKTPIYYFIVNDKNDFKKLTGLNHTAISYSKSNTIIESYFLIGESHEVVHLLSNQNWGNTHSWISEGFSVYSDKIWNNQDIDILCHQLLKKNQLIPLKKLFKNNKFNTFNSQICYPQSGSLIKYLITVYGWDKFLEFWRKTDIYKVYHINANALENQWIEYLKTLHKS</sequence>
<evidence type="ECO:0000313" key="3">
    <source>
        <dbReference type="EMBL" id="PQL95574.1"/>
    </source>
</evidence>
<gene>
    <name evidence="3" type="ORF">C4S77_01920</name>
</gene>
<comment type="caution">
    <text evidence="3">The sequence shown here is derived from an EMBL/GenBank/DDBJ whole genome shotgun (WGS) entry which is preliminary data.</text>
</comment>
<evidence type="ECO:0000256" key="1">
    <source>
        <dbReference type="SAM" id="SignalP"/>
    </source>
</evidence>
<keyword evidence="1" id="KW-0732">Signal</keyword>
<dbReference type="EMBL" id="PSZM01000001">
    <property type="protein sequence ID" value="PQL95574.1"/>
    <property type="molecule type" value="Genomic_DNA"/>
</dbReference>
<proteinExistence type="predicted"/>
<feature type="signal peptide" evidence="1">
    <location>
        <begin position="1"/>
        <end position="23"/>
    </location>
</feature>
<organism evidence="3 4">
    <name type="scientific">Apibacter adventoris</name>
    <dbReference type="NCBI Taxonomy" id="1679466"/>
    <lineage>
        <taxon>Bacteria</taxon>
        <taxon>Pseudomonadati</taxon>
        <taxon>Bacteroidota</taxon>
        <taxon>Flavobacteriia</taxon>
        <taxon>Flavobacteriales</taxon>
        <taxon>Weeksellaceae</taxon>
        <taxon>Apibacter</taxon>
    </lineage>
</organism>
<keyword evidence="4" id="KW-1185">Reference proteome</keyword>
<reference evidence="3 4" key="1">
    <citation type="submission" date="2018-02" db="EMBL/GenBank/DDBJ databases">
        <title>Genome sequences of Apibacter spp., gut symbionts of Asian honey bees.</title>
        <authorList>
            <person name="Kwong W.K."/>
            <person name="Steele M.I."/>
            <person name="Moran N.A."/>
        </authorList>
    </citation>
    <scope>NUCLEOTIDE SEQUENCE [LARGE SCALE GENOMIC DNA]</scope>
    <source>
        <strain evidence="4">wkB301</strain>
    </source>
</reference>
<accession>A0A2S8AGR7</accession>
<name>A0A2S8AGR7_9FLAO</name>
<dbReference type="OrthoDB" id="1414862at2"/>
<dbReference type="RefSeq" id="WP_105245654.1">
    <property type="nucleotide sequence ID" value="NZ_PSZM01000001.1"/>
</dbReference>
<evidence type="ECO:0000259" key="2">
    <source>
        <dbReference type="Pfam" id="PF13485"/>
    </source>
</evidence>
<dbReference type="Proteomes" id="UP000238042">
    <property type="component" value="Unassembled WGS sequence"/>
</dbReference>
<dbReference type="AlphaFoldDB" id="A0A2S8AGR7"/>
<dbReference type="InterPro" id="IPR039568">
    <property type="entry name" value="Peptidase_MA-like_dom"/>
</dbReference>
<protein>
    <recommendedName>
        <fullName evidence="2">Peptidase MA-like domain-containing protein</fullName>
    </recommendedName>
</protein>
<evidence type="ECO:0000313" key="4">
    <source>
        <dbReference type="Proteomes" id="UP000238042"/>
    </source>
</evidence>